<dbReference type="Gene3D" id="3.20.20.70">
    <property type="entry name" value="Aldolase class I"/>
    <property type="match status" value="1"/>
</dbReference>
<organism evidence="8 9">
    <name type="scientific">Saccharopolyspora elongata</name>
    <dbReference type="NCBI Taxonomy" id="2530387"/>
    <lineage>
        <taxon>Bacteria</taxon>
        <taxon>Bacillati</taxon>
        <taxon>Actinomycetota</taxon>
        <taxon>Actinomycetes</taxon>
        <taxon>Pseudonocardiales</taxon>
        <taxon>Pseudonocardiaceae</taxon>
        <taxon>Saccharopolyspora</taxon>
    </lineage>
</organism>
<evidence type="ECO:0000256" key="3">
    <source>
        <dbReference type="ARBA" id="ARBA00022605"/>
    </source>
</evidence>
<keyword evidence="6" id="KW-0100">Branched-chain amino acid biosynthesis</keyword>
<dbReference type="InterPro" id="IPR013785">
    <property type="entry name" value="Aldolase_TIM"/>
</dbReference>
<dbReference type="EMBL" id="SMKW01000081">
    <property type="protein sequence ID" value="TDD38963.1"/>
    <property type="molecule type" value="Genomic_DNA"/>
</dbReference>
<dbReference type="SUPFAM" id="SSF51569">
    <property type="entry name" value="Aldolase"/>
    <property type="match status" value="1"/>
</dbReference>
<dbReference type="EC" id="2.3.3.13" evidence="2"/>
<evidence type="ECO:0000256" key="2">
    <source>
        <dbReference type="ARBA" id="ARBA00012973"/>
    </source>
</evidence>
<dbReference type="Proteomes" id="UP000294947">
    <property type="component" value="Unassembled WGS sequence"/>
</dbReference>
<dbReference type="GO" id="GO:0009098">
    <property type="term" value="P:L-leucine biosynthetic process"/>
    <property type="evidence" value="ECO:0007669"/>
    <property type="project" value="TreeGrafter"/>
</dbReference>
<name>A0A4R4Y454_9PSEU</name>
<keyword evidence="3" id="KW-0028">Amino-acid biosynthesis</keyword>
<evidence type="ECO:0000313" key="8">
    <source>
        <dbReference type="EMBL" id="TDD38963.1"/>
    </source>
</evidence>
<accession>A0A4R4Y454</accession>
<protein>
    <recommendedName>
        <fullName evidence="2">2-isopropylmalate synthase</fullName>
        <ecNumber evidence="2">2.3.3.13</ecNumber>
    </recommendedName>
</protein>
<dbReference type="InterPro" id="IPR000891">
    <property type="entry name" value="PYR_CT"/>
</dbReference>
<evidence type="ECO:0000256" key="6">
    <source>
        <dbReference type="ARBA" id="ARBA00023304"/>
    </source>
</evidence>
<comment type="caution">
    <text evidence="8">The sequence shown here is derived from an EMBL/GenBank/DDBJ whole genome shotgun (WGS) entry which is preliminary data.</text>
</comment>
<dbReference type="Pfam" id="PF00682">
    <property type="entry name" value="HMGL-like"/>
    <property type="match status" value="1"/>
</dbReference>
<keyword evidence="4" id="KW-0808">Transferase</keyword>
<dbReference type="PANTHER" id="PTHR10277">
    <property type="entry name" value="HOMOCITRATE SYNTHASE-RELATED"/>
    <property type="match status" value="1"/>
</dbReference>
<keyword evidence="5" id="KW-0464">Manganese</keyword>
<dbReference type="OrthoDB" id="7954579at2"/>
<evidence type="ECO:0000256" key="4">
    <source>
        <dbReference type="ARBA" id="ARBA00022679"/>
    </source>
</evidence>
<keyword evidence="9" id="KW-1185">Reference proteome</keyword>
<dbReference type="GO" id="GO:0003852">
    <property type="term" value="F:2-isopropylmalate synthase activity"/>
    <property type="evidence" value="ECO:0007669"/>
    <property type="project" value="UniProtKB-EC"/>
</dbReference>
<dbReference type="InterPro" id="IPR002034">
    <property type="entry name" value="AIPM/Hcit_synth_CS"/>
</dbReference>
<dbReference type="PROSITE" id="PS50991">
    <property type="entry name" value="PYR_CT"/>
    <property type="match status" value="1"/>
</dbReference>
<dbReference type="AlphaFoldDB" id="A0A4R4Y454"/>
<dbReference type="PANTHER" id="PTHR10277:SF9">
    <property type="entry name" value="2-ISOPROPYLMALATE SYNTHASE 1, CHLOROPLASTIC-RELATED"/>
    <property type="match status" value="1"/>
</dbReference>
<dbReference type="InterPro" id="IPR050073">
    <property type="entry name" value="2-IPM_HCS-like"/>
</dbReference>
<sequence>MPNPDKTHRREGSHWVSPVNFDPEVQGGFRWPDPFELIDSTLRKTLFTAGATTTIDGFLRIAEALADAGVKEESLNINWGGGSAPIPRELELCRAIAGRDFGFRLNVYADTLLSDGVNRQPVTALETARLLADLGVRVLAPGIVQAPSKEAQKHQLEELADFFELARELGVDVTITLAHVGRRDWDSLVEVSNVAIALGARRIDLMDSTSSLAPEAMKVFITRYRAALVRDVPVTMHVHDDFGLATAGAIAAATAGASPDVSVAGVSYRAGFAPLEEVVTSLEFLYGVDTGIRLDRLKPLADLVAAEMGLPIPPLKPLVGEYAFLRHMPGDVLSCLRQGTDAFPPVSACVDPSVIGSRMRWVWDGLSTDAMAQELGRSLGEELTSEEVRAVRAALDSAVERITSYPRWLTSDEATRLCRETLAGVRSANER</sequence>
<feature type="domain" description="Pyruvate carboxyltransferase" evidence="7">
    <location>
        <begin position="35"/>
        <end position="298"/>
    </location>
</feature>
<dbReference type="PROSITE" id="PS00816">
    <property type="entry name" value="AIPM_HOMOCIT_SYNTH_2"/>
    <property type="match status" value="1"/>
</dbReference>
<reference evidence="8 9" key="1">
    <citation type="submission" date="2019-03" db="EMBL/GenBank/DDBJ databases">
        <title>Draft genome sequences of novel Actinobacteria.</title>
        <authorList>
            <person name="Sahin N."/>
            <person name="Ay H."/>
            <person name="Saygin H."/>
        </authorList>
    </citation>
    <scope>NUCLEOTIDE SEQUENCE [LARGE SCALE GENOMIC DNA]</scope>
    <source>
        <strain evidence="8 9">7K502</strain>
    </source>
</reference>
<evidence type="ECO:0000313" key="9">
    <source>
        <dbReference type="Proteomes" id="UP000294947"/>
    </source>
</evidence>
<dbReference type="RefSeq" id="WP_132493512.1">
    <property type="nucleotide sequence ID" value="NZ_SMKW01000081.1"/>
</dbReference>
<comment type="pathway">
    <text evidence="1">Amino-acid biosynthesis; L-leucine biosynthesis; L-leucine from 3-methyl-2-oxobutanoate: step 1/4.</text>
</comment>
<evidence type="ECO:0000256" key="1">
    <source>
        <dbReference type="ARBA" id="ARBA00004689"/>
    </source>
</evidence>
<evidence type="ECO:0000256" key="5">
    <source>
        <dbReference type="ARBA" id="ARBA00023211"/>
    </source>
</evidence>
<evidence type="ECO:0000259" key="7">
    <source>
        <dbReference type="PROSITE" id="PS50991"/>
    </source>
</evidence>
<proteinExistence type="predicted"/>
<gene>
    <name evidence="8" type="ORF">E1288_37940</name>
</gene>